<dbReference type="EMBL" id="QKWP01000482">
    <property type="protein sequence ID" value="RIB19317.1"/>
    <property type="molecule type" value="Genomic_DNA"/>
</dbReference>
<dbReference type="PROSITE" id="PS50118">
    <property type="entry name" value="HMG_BOX_2"/>
    <property type="match status" value="1"/>
</dbReference>
<dbReference type="InterPro" id="IPR050140">
    <property type="entry name" value="SRY-related_HMG-box_TF-like"/>
</dbReference>
<proteinExistence type="predicted"/>
<reference evidence="5 6" key="1">
    <citation type="submission" date="2018-06" db="EMBL/GenBank/DDBJ databases">
        <title>Comparative genomics reveals the genomic features of Rhizophagus irregularis, R. cerebriforme, R. diaphanum and Gigaspora rosea, and their symbiotic lifestyle signature.</title>
        <authorList>
            <person name="Morin E."/>
            <person name="San Clemente H."/>
            <person name="Chen E.C.H."/>
            <person name="De La Providencia I."/>
            <person name="Hainaut M."/>
            <person name="Kuo A."/>
            <person name="Kohler A."/>
            <person name="Murat C."/>
            <person name="Tang N."/>
            <person name="Roy S."/>
            <person name="Loubradou J."/>
            <person name="Henrissat B."/>
            <person name="Grigoriev I.V."/>
            <person name="Corradi N."/>
            <person name="Roux C."/>
            <person name="Martin F.M."/>
        </authorList>
    </citation>
    <scope>NUCLEOTIDE SEQUENCE [LARGE SCALE GENOMIC DNA]</scope>
    <source>
        <strain evidence="5 6">DAOM 194757</strain>
    </source>
</reference>
<dbReference type="OrthoDB" id="6247875at2759"/>
<dbReference type="GO" id="GO:0030154">
    <property type="term" value="P:cell differentiation"/>
    <property type="evidence" value="ECO:0007669"/>
    <property type="project" value="TreeGrafter"/>
</dbReference>
<evidence type="ECO:0000259" key="4">
    <source>
        <dbReference type="PROSITE" id="PS50118"/>
    </source>
</evidence>
<dbReference type="GO" id="GO:0001228">
    <property type="term" value="F:DNA-binding transcription activator activity, RNA polymerase II-specific"/>
    <property type="evidence" value="ECO:0007669"/>
    <property type="project" value="TreeGrafter"/>
</dbReference>
<dbReference type="Gene3D" id="1.10.30.10">
    <property type="entry name" value="High mobility group box domain"/>
    <property type="match status" value="1"/>
</dbReference>
<feature type="non-terminal residue" evidence="5">
    <location>
        <position position="1"/>
    </location>
</feature>
<dbReference type="SMART" id="SM00398">
    <property type="entry name" value="HMG"/>
    <property type="match status" value="1"/>
</dbReference>
<dbReference type="Pfam" id="PF00505">
    <property type="entry name" value="HMG_box"/>
    <property type="match status" value="1"/>
</dbReference>
<comment type="caution">
    <text evidence="5">The sequence shown here is derived from an EMBL/GenBank/DDBJ whole genome shotgun (WGS) entry which is preliminary data.</text>
</comment>
<feature type="non-terminal residue" evidence="5">
    <location>
        <position position="79"/>
    </location>
</feature>
<keyword evidence="3" id="KW-0539">Nucleus</keyword>
<sequence>PTQETTCKKPPRPMNSFMIYRSIRDKEIRIENPSITTGELSKQICEMWRKEPQEVRSTFMKMAEEAKQQHMESYPGYKY</sequence>
<dbReference type="SUPFAM" id="SSF47095">
    <property type="entry name" value="HMG-box"/>
    <property type="match status" value="1"/>
</dbReference>
<evidence type="ECO:0000313" key="6">
    <source>
        <dbReference type="Proteomes" id="UP000266673"/>
    </source>
</evidence>
<dbReference type="InterPro" id="IPR036910">
    <property type="entry name" value="HMG_box_dom_sf"/>
</dbReference>
<dbReference type="GO" id="GO:0000978">
    <property type="term" value="F:RNA polymerase II cis-regulatory region sequence-specific DNA binding"/>
    <property type="evidence" value="ECO:0007669"/>
    <property type="project" value="TreeGrafter"/>
</dbReference>
<dbReference type="InterPro" id="IPR009071">
    <property type="entry name" value="HMG_box_dom"/>
</dbReference>
<feature type="DNA-binding region" description="HMG box" evidence="3">
    <location>
        <begin position="10"/>
        <end position="78"/>
    </location>
</feature>
<evidence type="ECO:0000256" key="3">
    <source>
        <dbReference type="PROSITE-ProRule" id="PRU00267"/>
    </source>
</evidence>
<keyword evidence="1 3" id="KW-0238">DNA-binding</keyword>
<name>A0A397VDA8_9GLOM</name>
<dbReference type="AlphaFoldDB" id="A0A397VDA8"/>
<evidence type="ECO:0000256" key="2">
    <source>
        <dbReference type="ARBA" id="ARBA00023163"/>
    </source>
</evidence>
<gene>
    <name evidence="5" type="ORF">C2G38_1911107</name>
</gene>
<dbReference type="STRING" id="44941.A0A397VDA8"/>
<accession>A0A397VDA8</accession>
<feature type="domain" description="HMG box" evidence="4">
    <location>
        <begin position="10"/>
        <end position="78"/>
    </location>
</feature>
<evidence type="ECO:0000313" key="5">
    <source>
        <dbReference type="EMBL" id="RIB19317.1"/>
    </source>
</evidence>
<evidence type="ECO:0000256" key="1">
    <source>
        <dbReference type="ARBA" id="ARBA00023125"/>
    </source>
</evidence>
<dbReference type="Proteomes" id="UP000266673">
    <property type="component" value="Unassembled WGS sequence"/>
</dbReference>
<keyword evidence="2" id="KW-0804">Transcription</keyword>
<organism evidence="5 6">
    <name type="scientific">Gigaspora rosea</name>
    <dbReference type="NCBI Taxonomy" id="44941"/>
    <lineage>
        <taxon>Eukaryota</taxon>
        <taxon>Fungi</taxon>
        <taxon>Fungi incertae sedis</taxon>
        <taxon>Mucoromycota</taxon>
        <taxon>Glomeromycotina</taxon>
        <taxon>Glomeromycetes</taxon>
        <taxon>Diversisporales</taxon>
        <taxon>Gigasporaceae</taxon>
        <taxon>Gigaspora</taxon>
    </lineage>
</organism>
<dbReference type="CDD" id="cd01389">
    <property type="entry name" value="HMG-box_ROX1-like"/>
    <property type="match status" value="1"/>
</dbReference>
<dbReference type="GO" id="GO:0005634">
    <property type="term" value="C:nucleus"/>
    <property type="evidence" value="ECO:0007669"/>
    <property type="project" value="UniProtKB-UniRule"/>
</dbReference>
<keyword evidence="6" id="KW-1185">Reference proteome</keyword>
<dbReference type="PANTHER" id="PTHR10270">
    <property type="entry name" value="SOX TRANSCRIPTION FACTOR"/>
    <property type="match status" value="1"/>
</dbReference>
<protein>
    <submittedName>
        <fullName evidence="5">High mobility group box protein</fullName>
    </submittedName>
</protein>
<dbReference type="PANTHER" id="PTHR10270:SF161">
    <property type="entry name" value="SEX-DETERMINING REGION Y PROTEIN"/>
    <property type="match status" value="1"/>
</dbReference>